<keyword evidence="2" id="KW-1185">Reference proteome</keyword>
<reference evidence="2" key="1">
    <citation type="journal article" date="2024" name="IScience">
        <title>Strigolactones Initiate the Formation of Haustorium-like Structures in Castilleja.</title>
        <authorList>
            <person name="Buerger M."/>
            <person name="Peterson D."/>
            <person name="Chory J."/>
        </authorList>
    </citation>
    <scope>NUCLEOTIDE SEQUENCE [LARGE SCALE GENOMIC DNA]</scope>
</reference>
<sequence length="52" mass="5348">MENMDTPLPALAMIMTDPSTTPGILKSHLINIPPGTGLRLSEALAHVPGGAV</sequence>
<dbReference type="AlphaFoldDB" id="A0ABD3EHL7"/>
<name>A0ABD3EHL7_9LAMI</name>
<evidence type="ECO:0000313" key="2">
    <source>
        <dbReference type="Proteomes" id="UP001632038"/>
    </source>
</evidence>
<dbReference type="Proteomes" id="UP001632038">
    <property type="component" value="Unassembled WGS sequence"/>
</dbReference>
<protein>
    <submittedName>
        <fullName evidence="1">Uncharacterized protein</fullName>
    </submittedName>
</protein>
<dbReference type="EMBL" id="JAVIJP010000005">
    <property type="protein sequence ID" value="KAL3653908.1"/>
    <property type="molecule type" value="Genomic_DNA"/>
</dbReference>
<comment type="caution">
    <text evidence="1">The sequence shown here is derived from an EMBL/GenBank/DDBJ whole genome shotgun (WGS) entry which is preliminary data.</text>
</comment>
<accession>A0ABD3EHL7</accession>
<proteinExistence type="predicted"/>
<evidence type="ECO:0000313" key="1">
    <source>
        <dbReference type="EMBL" id="KAL3653908.1"/>
    </source>
</evidence>
<gene>
    <name evidence="1" type="ORF">CASFOL_003589</name>
</gene>
<organism evidence="1 2">
    <name type="scientific">Castilleja foliolosa</name>
    <dbReference type="NCBI Taxonomy" id="1961234"/>
    <lineage>
        <taxon>Eukaryota</taxon>
        <taxon>Viridiplantae</taxon>
        <taxon>Streptophyta</taxon>
        <taxon>Embryophyta</taxon>
        <taxon>Tracheophyta</taxon>
        <taxon>Spermatophyta</taxon>
        <taxon>Magnoliopsida</taxon>
        <taxon>eudicotyledons</taxon>
        <taxon>Gunneridae</taxon>
        <taxon>Pentapetalae</taxon>
        <taxon>asterids</taxon>
        <taxon>lamiids</taxon>
        <taxon>Lamiales</taxon>
        <taxon>Orobanchaceae</taxon>
        <taxon>Pedicularideae</taxon>
        <taxon>Castillejinae</taxon>
        <taxon>Castilleja</taxon>
    </lineage>
</organism>